<evidence type="ECO:0000313" key="4">
    <source>
        <dbReference type="Proteomes" id="UP000266861"/>
    </source>
</evidence>
<feature type="transmembrane region" description="Helical" evidence="2">
    <location>
        <begin position="33"/>
        <end position="55"/>
    </location>
</feature>
<dbReference type="AlphaFoldDB" id="A0A397JIG6"/>
<comment type="caution">
    <text evidence="3">The sequence shown here is derived from an EMBL/GenBank/DDBJ whole genome shotgun (WGS) entry which is preliminary data.</text>
</comment>
<keyword evidence="2" id="KW-1133">Transmembrane helix</keyword>
<evidence type="ECO:0000313" key="3">
    <source>
        <dbReference type="EMBL" id="RHZ87052.1"/>
    </source>
</evidence>
<gene>
    <name evidence="3" type="ORF">Glove_41g162</name>
</gene>
<keyword evidence="1" id="KW-0175">Coiled coil</keyword>
<dbReference type="Proteomes" id="UP000266861">
    <property type="component" value="Unassembled WGS sequence"/>
</dbReference>
<sequence length="110" mass="12791">MQLNIPDNFLFAIFIAVIVTYESYNRGIITMEMIYSVIPENTIIYVIIAVVFIYLRKIISPPSTSIQNQILTTIDQRLQKLERDILSLQNDNARIQNESEWRNEARSIGL</sequence>
<keyword evidence="4" id="KW-1185">Reference proteome</keyword>
<keyword evidence="2" id="KW-0812">Transmembrane</keyword>
<organism evidence="3 4">
    <name type="scientific">Diversispora epigaea</name>
    <dbReference type="NCBI Taxonomy" id="1348612"/>
    <lineage>
        <taxon>Eukaryota</taxon>
        <taxon>Fungi</taxon>
        <taxon>Fungi incertae sedis</taxon>
        <taxon>Mucoromycota</taxon>
        <taxon>Glomeromycotina</taxon>
        <taxon>Glomeromycetes</taxon>
        <taxon>Diversisporales</taxon>
        <taxon>Diversisporaceae</taxon>
        <taxon>Diversispora</taxon>
    </lineage>
</organism>
<dbReference type="EMBL" id="PQFF01000039">
    <property type="protein sequence ID" value="RHZ87052.1"/>
    <property type="molecule type" value="Genomic_DNA"/>
</dbReference>
<evidence type="ECO:0000256" key="1">
    <source>
        <dbReference type="SAM" id="Coils"/>
    </source>
</evidence>
<feature type="coiled-coil region" evidence="1">
    <location>
        <begin position="71"/>
        <end position="98"/>
    </location>
</feature>
<feature type="transmembrane region" description="Helical" evidence="2">
    <location>
        <begin position="5"/>
        <end position="21"/>
    </location>
</feature>
<proteinExistence type="predicted"/>
<evidence type="ECO:0000256" key="2">
    <source>
        <dbReference type="SAM" id="Phobius"/>
    </source>
</evidence>
<keyword evidence="2" id="KW-0472">Membrane</keyword>
<accession>A0A397JIG6</accession>
<protein>
    <submittedName>
        <fullName evidence="3">Uncharacterized protein</fullName>
    </submittedName>
</protein>
<name>A0A397JIG6_9GLOM</name>
<reference evidence="3 4" key="1">
    <citation type="submission" date="2018-08" db="EMBL/GenBank/DDBJ databases">
        <title>Genome and evolution of the arbuscular mycorrhizal fungus Diversispora epigaea (formerly Glomus versiforme) and its bacterial endosymbionts.</title>
        <authorList>
            <person name="Sun X."/>
            <person name="Fei Z."/>
            <person name="Harrison M."/>
        </authorList>
    </citation>
    <scope>NUCLEOTIDE SEQUENCE [LARGE SCALE GENOMIC DNA]</scope>
    <source>
        <strain evidence="3 4">IT104</strain>
    </source>
</reference>